<dbReference type="AlphaFoldDB" id="A0A8T1A919"/>
<accession>A0A8T1A919</accession>
<dbReference type="EMBL" id="RCMI01002556">
    <property type="protein sequence ID" value="KAG2875892.1"/>
    <property type="molecule type" value="Genomic_DNA"/>
</dbReference>
<protein>
    <submittedName>
        <fullName evidence="1">Uncharacterized protein</fullName>
    </submittedName>
</protein>
<comment type="caution">
    <text evidence="1">The sequence shown here is derived from an EMBL/GenBank/DDBJ whole genome shotgun (WGS) entry which is preliminary data.</text>
</comment>
<evidence type="ECO:0000313" key="1">
    <source>
        <dbReference type="EMBL" id="KAG2875892.1"/>
    </source>
</evidence>
<proteinExistence type="predicted"/>
<sequence>MALLAYVLAGVGCPHPTCIRESTASRVHIFWTCPAATELRHVLLGRWFDGLPEVDTDRLQVCLAKLVESRWRLGAVVYLHGLWK</sequence>
<dbReference type="Proteomes" id="UP000774804">
    <property type="component" value="Unassembled WGS sequence"/>
</dbReference>
<evidence type="ECO:0000313" key="3">
    <source>
        <dbReference type="Proteomes" id="UP000774804"/>
    </source>
</evidence>
<dbReference type="Proteomes" id="UP000760860">
    <property type="component" value="Unassembled WGS sequence"/>
</dbReference>
<evidence type="ECO:0000313" key="2">
    <source>
        <dbReference type="EMBL" id="KAG3201756.1"/>
    </source>
</evidence>
<organism evidence="1 3">
    <name type="scientific">Phytophthora cactorum</name>
    <dbReference type="NCBI Taxonomy" id="29920"/>
    <lineage>
        <taxon>Eukaryota</taxon>
        <taxon>Sar</taxon>
        <taxon>Stramenopiles</taxon>
        <taxon>Oomycota</taxon>
        <taxon>Peronosporomycetes</taxon>
        <taxon>Peronosporales</taxon>
        <taxon>Peronosporaceae</taxon>
        <taxon>Phytophthora</taxon>
    </lineage>
</organism>
<dbReference type="EMBL" id="RCMV01002668">
    <property type="protein sequence ID" value="KAG3201756.1"/>
    <property type="molecule type" value="Genomic_DNA"/>
</dbReference>
<gene>
    <name evidence="1" type="ORF">PC115_g23778</name>
    <name evidence="2" type="ORF">PC129_g23439</name>
</gene>
<name>A0A8T1A919_9STRA</name>
<reference evidence="1" key="1">
    <citation type="submission" date="2018-10" db="EMBL/GenBank/DDBJ databases">
        <title>Effector identification in a new, highly contiguous assembly of the strawberry crown rot pathogen Phytophthora cactorum.</title>
        <authorList>
            <person name="Armitage A.D."/>
            <person name="Nellist C.F."/>
            <person name="Bates H."/>
            <person name="Vickerstaff R.J."/>
            <person name="Harrison R.J."/>
        </authorList>
    </citation>
    <scope>NUCLEOTIDE SEQUENCE</scope>
    <source>
        <strain evidence="1">4032</strain>
        <strain evidence="2">P421</strain>
    </source>
</reference>